<protein>
    <submittedName>
        <fullName evidence="1">Uncharacterized protein</fullName>
    </submittedName>
</protein>
<organism evidence="1">
    <name type="scientific">Photinus pyralis</name>
    <name type="common">Common eastern firefly</name>
    <name type="synonym">Lampyris pyralis</name>
    <dbReference type="NCBI Taxonomy" id="7054"/>
    <lineage>
        <taxon>Eukaryota</taxon>
        <taxon>Metazoa</taxon>
        <taxon>Ecdysozoa</taxon>
        <taxon>Arthropoda</taxon>
        <taxon>Hexapoda</taxon>
        <taxon>Insecta</taxon>
        <taxon>Pterygota</taxon>
        <taxon>Neoptera</taxon>
        <taxon>Endopterygota</taxon>
        <taxon>Coleoptera</taxon>
        <taxon>Polyphaga</taxon>
        <taxon>Elateriformia</taxon>
        <taxon>Elateroidea</taxon>
        <taxon>Lampyridae</taxon>
        <taxon>Lampyrinae</taxon>
        <taxon>Photinus</taxon>
    </lineage>
</organism>
<dbReference type="AlphaFoldDB" id="A0A1Y1LAP3"/>
<proteinExistence type="predicted"/>
<name>A0A1Y1LAP3_PHOPY</name>
<accession>A0A1Y1LAP3</accession>
<evidence type="ECO:0000313" key="1">
    <source>
        <dbReference type="EMBL" id="JAV69931.1"/>
    </source>
</evidence>
<dbReference type="EMBL" id="GEZM01062240">
    <property type="protein sequence ID" value="JAV69931.1"/>
    <property type="molecule type" value="Transcribed_RNA"/>
</dbReference>
<sequence length="150" mass="17571">MVYESDFYTTRRYRTSPSLSTYTVSKREIPWEKVPSVPRPSLIPDPVTAFGRRPAAVEELEKKKRDVIVIKPLDKARIRPKLILPQRKHYIDPREETRERVFAALRKEDLLPRELPRGDAMDVVLPKLHKIAECPDLPYKRKIALASSYY</sequence>
<reference evidence="1" key="1">
    <citation type="journal article" date="2016" name="Sci. Rep.">
        <title>Molecular characterization of firefly nuptial gifts: a multi-omics approach sheds light on postcopulatory sexual selection.</title>
        <authorList>
            <person name="Al-Wathiqui N."/>
            <person name="Fallon T.R."/>
            <person name="South A."/>
            <person name="Weng J.K."/>
            <person name="Lewis S.M."/>
        </authorList>
    </citation>
    <scope>NUCLEOTIDE SEQUENCE</scope>
</reference>